<feature type="compositionally biased region" description="Polar residues" evidence="3">
    <location>
        <begin position="207"/>
        <end position="220"/>
    </location>
</feature>
<keyword evidence="5" id="KW-1185">Reference proteome</keyword>
<evidence type="ECO:0000313" key="5">
    <source>
        <dbReference type="Proteomes" id="UP000789524"/>
    </source>
</evidence>
<dbReference type="GO" id="GO:0008010">
    <property type="term" value="F:structural constituent of chitin-based larval cuticle"/>
    <property type="evidence" value="ECO:0007669"/>
    <property type="project" value="TreeGrafter"/>
</dbReference>
<feature type="compositionally biased region" description="Polar residues" evidence="3">
    <location>
        <begin position="266"/>
        <end position="275"/>
    </location>
</feature>
<accession>A0A8J2QH25</accession>
<dbReference type="InterPro" id="IPR050468">
    <property type="entry name" value="Cuticle_Struct_Prot"/>
</dbReference>
<gene>
    <name evidence="4" type="ORF">DCHRY22_LOCUS3872</name>
</gene>
<evidence type="ECO:0000256" key="1">
    <source>
        <dbReference type="ARBA" id="ARBA00022729"/>
    </source>
</evidence>
<name>A0A8J2QH25_9NEOP</name>
<dbReference type="GO" id="GO:0062129">
    <property type="term" value="C:chitin-based extracellular matrix"/>
    <property type="evidence" value="ECO:0007669"/>
    <property type="project" value="TreeGrafter"/>
</dbReference>
<dbReference type="OrthoDB" id="7222477at2759"/>
<evidence type="ECO:0000256" key="2">
    <source>
        <dbReference type="PROSITE-ProRule" id="PRU00497"/>
    </source>
</evidence>
<feature type="region of interest" description="Disordered" evidence="3">
    <location>
        <begin position="163"/>
        <end position="281"/>
    </location>
</feature>
<dbReference type="AlphaFoldDB" id="A0A8J2QH25"/>
<dbReference type="EMBL" id="CAKASE010000048">
    <property type="protein sequence ID" value="CAG9562556.1"/>
    <property type="molecule type" value="Genomic_DNA"/>
</dbReference>
<evidence type="ECO:0000256" key="3">
    <source>
        <dbReference type="SAM" id="MobiDB-lite"/>
    </source>
</evidence>
<dbReference type="Proteomes" id="UP000789524">
    <property type="component" value="Unassembled WGS sequence"/>
</dbReference>
<keyword evidence="2" id="KW-0193">Cuticle</keyword>
<evidence type="ECO:0000313" key="4">
    <source>
        <dbReference type="EMBL" id="CAG9562556.1"/>
    </source>
</evidence>
<dbReference type="PROSITE" id="PS51155">
    <property type="entry name" value="CHIT_BIND_RR_2"/>
    <property type="match status" value="1"/>
</dbReference>
<comment type="caution">
    <text evidence="4">The sequence shown here is derived from an EMBL/GenBank/DDBJ whole genome shotgun (WGS) entry which is preliminary data.</text>
</comment>
<sequence length="391" mass="44044">MQYVWWSRRAQGESGRPHIAVRAAFPLFVVRARRDSDVPQDIMRTLLICMLCAVTVYAQYDSPAPPRIQIPGAILGGPVGRQSGFRQGRLQAIPINGPIARIRRPGLARPSFKSVDAAPRPNLQSLDEPSKPVTEEPEDEADINTPTSFVSSIFSTAEPQNDFYDITTTSQPKPPAAYNSAQFQQTTPSAPKPEPIRPTQYRPLLPQSFSPVRNEPQNRPQPARLQPLSSRPQRPSFRPEPKPFVEEEDDYVQPVRQYSRPPVKSVPQQKYTPSNSREKKPVAQIIRKFRDENEDGSITWGFENDDGTFKEETIGVDCITRGKYGYVDPDGLKREYNYETGIACDKTKEDKEQKGFIDYQENKAVLPNGITIDLNAMGKKSKRPFRSAGNN</sequence>
<feature type="compositionally biased region" description="Polar residues" evidence="3">
    <location>
        <begin position="179"/>
        <end position="189"/>
    </location>
</feature>
<dbReference type="InterPro" id="IPR000618">
    <property type="entry name" value="Insect_cuticle"/>
</dbReference>
<dbReference type="PANTHER" id="PTHR10380">
    <property type="entry name" value="CUTICLE PROTEIN"/>
    <property type="match status" value="1"/>
</dbReference>
<reference evidence="4" key="1">
    <citation type="submission" date="2021-09" db="EMBL/GenBank/DDBJ databases">
        <authorList>
            <person name="Martin H S."/>
        </authorList>
    </citation>
    <scope>NUCLEOTIDE SEQUENCE</scope>
</reference>
<dbReference type="Pfam" id="PF00379">
    <property type="entry name" value="Chitin_bind_4"/>
    <property type="match status" value="1"/>
</dbReference>
<organism evidence="4 5">
    <name type="scientific">Danaus chrysippus</name>
    <name type="common">African queen</name>
    <dbReference type="NCBI Taxonomy" id="151541"/>
    <lineage>
        <taxon>Eukaryota</taxon>
        <taxon>Metazoa</taxon>
        <taxon>Ecdysozoa</taxon>
        <taxon>Arthropoda</taxon>
        <taxon>Hexapoda</taxon>
        <taxon>Insecta</taxon>
        <taxon>Pterygota</taxon>
        <taxon>Neoptera</taxon>
        <taxon>Endopterygota</taxon>
        <taxon>Lepidoptera</taxon>
        <taxon>Glossata</taxon>
        <taxon>Ditrysia</taxon>
        <taxon>Papilionoidea</taxon>
        <taxon>Nymphalidae</taxon>
        <taxon>Danainae</taxon>
        <taxon>Danaini</taxon>
        <taxon>Danaina</taxon>
        <taxon>Danaus</taxon>
        <taxon>Anosia</taxon>
    </lineage>
</organism>
<protein>
    <submittedName>
        <fullName evidence="4">(African queen) hypothetical protein</fullName>
    </submittedName>
</protein>
<feature type="region of interest" description="Disordered" evidence="3">
    <location>
        <begin position="111"/>
        <end position="145"/>
    </location>
</feature>
<proteinExistence type="predicted"/>
<keyword evidence="1" id="KW-0732">Signal</keyword>
<dbReference type="PANTHER" id="PTHR10380:SF2">
    <property type="entry name" value="AGAP003037-PA"/>
    <property type="match status" value="1"/>
</dbReference>